<organism evidence="2 3">
    <name type="scientific">Arthrobacter phage Faja</name>
    <dbReference type="NCBI Taxonomy" id="2419957"/>
    <lineage>
        <taxon>Viruses</taxon>
        <taxon>Duplodnaviria</taxon>
        <taxon>Heunggongvirae</taxon>
        <taxon>Uroviricota</taxon>
        <taxon>Caudoviricetes</taxon>
        <taxon>Fajavirus</taxon>
        <taxon>Fajavirus faja</taxon>
    </lineage>
</organism>
<feature type="compositionally biased region" description="Basic and acidic residues" evidence="1">
    <location>
        <begin position="1"/>
        <end position="33"/>
    </location>
</feature>
<gene>
    <name evidence="2" type="primary">68</name>
    <name evidence="2" type="ORF">PBI_FAJA_68</name>
</gene>
<dbReference type="KEGG" id="vg:77932232"/>
<proteinExistence type="predicted"/>
<accession>A0A3G2KG10</accession>
<dbReference type="Proteomes" id="UP000280317">
    <property type="component" value="Segment"/>
</dbReference>
<dbReference type="EMBL" id="MH834612">
    <property type="protein sequence ID" value="AYN57919.1"/>
    <property type="molecule type" value="Genomic_DNA"/>
</dbReference>
<feature type="region of interest" description="Disordered" evidence="1">
    <location>
        <begin position="1"/>
        <end position="51"/>
    </location>
</feature>
<sequence length="51" mass="5783">MCNLMEHSERSSRELEARKREPVYASLADERGVPYEGPEQGPFSCPEKGTK</sequence>
<reference evidence="2 3" key="1">
    <citation type="submission" date="2018-09" db="EMBL/GenBank/DDBJ databases">
        <authorList>
            <person name="Ulbrich M.C."/>
            <person name="Stoner T.H."/>
            <person name="Garlena R.A."/>
            <person name="Russell D.A."/>
            <person name="Pope W.H."/>
            <person name="Jacobs-Sera D."/>
            <person name="Hatfull G.F."/>
        </authorList>
    </citation>
    <scope>NUCLEOTIDE SEQUENCE [LARGE SCALE GENOMIC DNA]</scope>
</reference>
<evidence type="ECO:0000256" key="1">
    <source>
        <dbReference type="SAM" id="MobiDB-lite"/>
    </source>
</evidence>
<dbReference type="GeneID" id="77932232"/>
<keyword evidence="3" id="KW-1185">Reference proteome</keyword>
<protein>
    <submittedName>
        <fullName evidence="2">Uncharacterized protein</fullName>
    </submittedName>
</protein>
<name>A0A3G2KG10_9CAUD</name>
<evidence type="ECO:0000313" key="3">
    <source>
        <dbReference type="Proteomes" id="UP000280317"/>
    </source>
</evidence>
<dbReference type="RefSeq" id="YP_010656354.1">
    <property type="nucleotide sequence ID" value="NC_070837.1"/>
</dbReference>
<evidence type="ECO:0000313" key="2">
    <source>
        <dbReference type="EMBL" id="AYN57919.1"/>
    </source>
</evidence>